<comment type="caution">
    <text evidence="1">The sequence shown here is derived from an EMBL/GenBank/DDBJ whole genome shotgun (WGS) entry which is preliminary data.</text>
</comment>
<evidence type="ECO:0000313" key="1">
    <source>
        <dbReference type="EMBL" id="GIJ47137.1"/>
    </source>
</evidence>
<dbReference type="AlphaFoldDB" id="A0A8J3YMS4"/>
<dbReference type="Proteomes" id="UP000619260">
    <property type="component" value="Unassembled WGS sequence"/>
</dbReference>
<reference evidence="1" key="1">
    <citation type="submission" date="2021-01" db="EMBL/GenBank/DDBJ databases">
        <title>Whole genome shotgun sequence of Virgisporangium aliadipatigenens NBRC 105644.</title>
        <authorList>
            <person name="Komaki H."/>
            <person name="Tamura T."/>
        </authorList>
    </citation>
    <scope>NUCLEOTIDE SEQUENCE</scope>
    <source>
        <strain evidence="1">NBRC 105644</strain>
    </source>
</reference>
<keyword evidence="2" id="KW-1185">Reference proteome</keyword>
<gene>
    <name evidence="1" type="ORF">Val02_40230</name>
</gene>
<proteinExistence type="predicted"/>
<sequence>MWRRPVSGRSRALPSRGRVGAVLVAVRPAAREFVRRRAPIGVGAGRGASLRFVGALADSSGMYSSRDRCSRGEKVVRALMRVSGERFEGSERLCSSEALS</sequence>
<dbReference type="EMBL" id="BOPF01000014">
    <property type="protein sequence ID" value="GIJ47137.1"/>
    <property type="molecule type" value="Genomic_DNA"/>
</dbReference>
<accession>A0A8J3YMS4</accession>
<name>A0A8J3YMS4_9ACTN</name>
<protein>
    <submittedName>
        <fullName evidence="1">Uncharacterized protein</fullName>
    </submittedName>
</protein>
<organism evidence="1 2">
    <name type="scientific">Virgisporangium aliadipatigenens</name>
    <dbReference type="NCBI Taxonomy" id="741659"/>
    <lineage>
        <taxon>Bacteria</taxon>
        <taxon>Bacillati</taxon>
        <taxon>Actinomycetota</taxon>
        <taxon>Actinomycetes</taxon>
        <taxon>Micromonosporales</taxon>
        <taxon>Micromonosporaceae</taxon>
        <taxon>Virgisporangium</taxon>
    </lineage>
</organism>
<evidence type="ECO:0000313" key="2">
    <source>
        <dbReference type="Proteomes" id="UP000619260"/>
    </source>
</evidence>